<protein>
    <submittedName>
        <fullName evidence="1">Uncharacterized protein</fullName>
    </submittedName>
</protein>
<dbReference type="EMBL" id="JARKNE010000006">
    <property type="protein sequence ID" value="KAK5825593.1"/>
    <property type="molecule type" value="Genomic_DNA"/>
</dbReference>
<accession>A0ABR0PMD9</accession>
<organism evidence="1 2">
    <name type="scientific">Gossypium arboreum</name>
    <name type="common">Tree cotton</name>
    <name type="synonym">Gossypium nanking</name>
    <dbReference type="NCBI Taxonomy" id="29729"/>
    <lineage>
        <taxon>Eukaryota</taxon>
        <taxon>Viridiplantae</taxon>
        <taxon>Streptophyta</taxon>
        <taxon>Embryophyta</taxon>
        <taxon>Tracheophyta</taxon>
        <taxon>Spermatophyta</taxon>
        <taxon>Magnoliopsida</taxon>
        <taxon>eudicotyledons</taxon>
        <taxon>Gunneridae</taxon>
        <taxon>Pentapetalae</taxon>
        <taxon>rosids</taxon>
        <taxon>malvids</taxon>
        <taxon>Malvales</taxon>
        <taxon>Malvaceae</taxon>
        <taxon>Malvoideae</taxon>
        <taxon>Gossypium</taxon>
    </lineage>
</organism>
<sequence length="75" mass="8536">MAASILQEGFGWNMANGKSIKVWHDNWGFEGLSGNSICLNKMMVKENNVCELLNDNKDGWNENRVLELYGESLRD</sequence>
<comment type="caution">
    <text evidence="1">The sequence shown here is derived from an EMBL/GenBank/DDBJ whole genome shotgun (WGS) entry which is preliminary data.</text>
</comment>
<proteinExistence type="predicted"/>
<evidence type="ECO:0000313" key="1">
    <source>
        <dbReference type="EMBL" id="KAK5825593.1"/>
    </source>
</evidence>
<dbReference type="Proteomes" id="UP001358586">
    <property type="component" value="Chromosome 6"/>
</dbReference>
<keyword evidence="2" id="KW-1185">Reference proteome</keyword>
<name>A0ABR0PMD9_GOSAR</name>
<evidence type="ECO:0000313" key="2">
    <source>
        <dbReference type="Proteomes" id="UP001358586"/>
    </source>
</evidence>
<reference evidence="1 2" key="1">
    <citation type="submission" date="2023-03" db="EMBL/GenBank/DDBJ databases">
        <title>WGS of Gossypium arboreum.</title>
        <authorList>
            <person name="Yu D."/>
        </authorList>
    </citation>
    <scope>NUCLEOTIDE SEQUENCE [LARGE SCALE GENOMIC DNA]</scope>
    <source>
        <tissue evidence="1">Leaf</tissue>
    </source>
</reference>
<gene>
    <name evidence="1" type="ORF">PVK06_020449</name>
</gene>